<dbReference type="GO" id="GO:0060271">
    <property type="term" value="P:cilium assembly"/>
    <property type="evidence" value="ECO:0007669"/>
    <property type="project" value="InterPro"/>
</dbReference>
<keyword evidence="6 9" id="KW-0175">Coiled coil</keyword>
<evidence type="ECO:0000256" key="10">
    <source>
        <dbReference type="SAM" id="MobiDB-lite"/>
    </source>
</evidence>
<dbReference type="GO" id="GO:0043015">
    <property type="term" value="F:gamma-tubulin binding"/>
    <property type="evidence" value="ECO:0007669"/>
    <property type="project" value="InterPro"/>
</dbReference>
<keyword evidence="5" id="KW-0802">TPR repeat</keyword>
<dbReference type="RefSeq" id="XP_023560085.1">
    <property type="nucleotide sequence ID" value="XM_023704317.1"/>
</dbReference>
<comment type="subcellular location">
    <subcellularLocation>
        <location evidence="1">Cytoplasm</location>
        <location evidence="1">Cytoskeleton</location>
        <location evidence="1">Microtubule organizing center</location>
        <location evidence="1">Centrosome</location>
    </subcellularLocation>
</comment>
<evidence type="ECO:0000256" key="8">
    <source>
        <dbReference type="ARBA" id="ARBA00025273"/>
    </source>
</evidence>
<evidence type="ECO:0000313" key="11">
    <source>
        <dbReference type="Proteomes" id="UP000515203"/>
    </source>
</evidence>
<evidence type="ECO:0000256" key="6">
    <source>
        <dbReference type="ARBA" id="ARBA00023054"/>
    </source>
</evidence>
<protein>
    <recommendedName>
        <fullName evidence="3">Centrosomal protein of 70 kDa</fullName>
    </recommendedName>
</protein>
<name>A0A6P6DJ83_OCTDE</name>
<evidence type="ECO:0000256" key="1">
    <source>
        <dbReference type="ARBA" id="ARBA00004300"/>
    </source>
</evidence>
<reference evidence="12" key="1">
    <citation type="submission" date="2025-08" db="UniProtKB">
        <authorList>
            <consortium name="RefSeq"/>
        </authorList>
    </citation>
    <scope>IDENTIFICATION</scope>
</reference>
<evidence type="ECO:0000256" key="3">
    <source>
        <dbReference type="ARBA" id="ARBA00018408"/>
    </source>
</evidence>
<evidence type="ECO:0000256" key="2">
    <source>
        <dbReference type="ARBA" id="ARBA00011832"/>
    </source>
</evidence>
<dbReference type="AlphaFoldDB" id="A0A6P6DJ83"/>
<proteinExistence type="predicted"/>
<keyword evidence="7" id="KW-0206">Cytoskeleton</keyword>
<keyword evidence="4" id="KW-0963">Cytoplasm</keyword>
<dbReference type="Proteomes" id="UP000515203">
    <property type="component" value="Unplaced"/>
</dbReference>
<evidence type="ECO:0000256" key="4">
    <source>
        <dbReference type="ARBA" id="ARBA00022490"/>
    </source>
</evidence>
<comment type="subunit">
    <text evidence="2">Directly interacts with tubulin-gamma; this interaction determines centrosomal localization.</text>
</comment>
<organism evidence="11 12">
    <name type="scientific">Octodon degus</name>
    <name type="common">Degu</name>
    <name type="synonym">Sciurus degus</name>
    <dbReference type="NCBI Taxonomy" id="10160"/>
    <lineage>
        <taxon>Eukaryota</taxon>
        <taxon>Metazoa</taxon>
        <taxon>Chordata</taxon>
        <taxon>Craniata</taxon>
        <taxon>Vertebrata</taxon>
        <taxon>Euteleostomi</taxon>
        <taxon>Mammalia</taxon>
        <taxon>Eutheria</taxon>
        <taxon>Euarchontoglires</taxon>
        <taxon>Glires</taxon>
        <taxon>Rodentia</taxon>
        <taxon>Hystricomorpha</taxon>
        <taxon>Octodontidae</taxon>
        <taxon>Octodon</taxon>
    </lineage>
</organism>
<dbReference type="PANTHER" id="PTHR14594">
    <property type="entry name" value="CENTROSOMAL PROTEIN OF 70 KDA"/>
    <property type="match status" value="1"/>
</dbReference>
<evidence type="ECO:0000256" key="9">
    <source>
        <dbReference type="SAM" id="Coils"/>
    </source>
</evidence>
<gene>
    <name evidence="12" type="primary">LOC111813502</name>
</gene>
<feature type="coiled-coil region" evidence="9">
    <location>
        <begin position="7"/>
        <end position="60"/>
    </location>
</feature>
<evidence type="ECO:0000256" key="5">
    <source>
        <dbReference type="ARBA" id="ARBA00022803"/>
    </source>
</evidence>
<dbReference type="InterPro" id="IPR037692">
    <property type="entry name" value="CEP70"/>
</dbReference>
<feature type="region of interest" description="Disordered" evidence="10">
    <location>
        <begin position="61"/>
        <end position="84"/>
    </location>
</feature>
<dbReference type="GO" id="GO:0070507">
    <property type="term" value="P:regulation of microtubule cytoskeleton organization"/>
    <property type="evidence" value="ECO:0007669"/>
    <property type="project" value="InterPro"/>
</dbReference>
<dbReference type="GO" id="GO:0005813">
    <property type="term" value="C:centrosome"/>
    <property type="evidence" value="ECO:0007669"/>
    <property type="project" value="UniProtKB-SubCell"/>
</dbReference>
<sequence>MSLQNQLKESNSKIDALLSEKLNLQKDLESRPTQHELRLYKQQVKKLEKALKKNIKLQELISHTKTEDTEKKDEPSKENHQQVLVDQRYFQVLNS</sequence>
<evidence type="ECO:0000313" key="12">
    <source>
        <dbReference type="RefSeq" id="XP_023560085.1"/>
    </source>
</evidence>
<dbReference type="GeneID" id="111813502"/>
<dbReference type="PANTHER" id="PTHR14594:SF1">
    <property type="entry name" value="CENTROSOMAL PROTEIN OF 70 KDA"/>
    <property type="match status" value="1"/>
</dbReference>
<keyword evidence="11" id="KW-1185">Reference proteome</keyword>
<accession>A0A6P6DJ83</accession>
<evidence type="ECO:0000256" key="7">
    <source>
        <dbReference type="ARBA" id="ARBA00023212"/>
    </source>
</evidence>
<feature type="compositionally biased region" description="Basic and acidic residues" evidence="10">
    <location>
        <begin position="62"/>
        <end position="80"/>
    </location>
</feature>
<dbReference type="InParanoid" id="A0A6P6DJ83"/>
<comment type="function">
    <text evidence="8">Plays a role in the organization of both preexisting and nascent microtubules in interphase cells. During mitosis, required for the organization and orientation of the mitotic spindle.</text>
</comment>